<feature type="signal peptide" evidence="1">
    <location>
        <begin position="1"/>
        <end position="36"/>
    </location>
</feature>
<accession>A0A239I2U2</accession>
<keyword evidence="1" id="KW-0732">Signal</keyword>
<evidence type="ECO:0000313" key="2">
    <source>
        <dbReference type="EMBL" id="SNS87907.1"/>
    </source>
</evidence>
<dbReference type="SUPFAM" id="SSF48208">
    <property type="entry name" value="Six-hairpin glycosidases"/>
    <property type="match status" value="1"/>
</dbReference>
<dbReference type="EMBL" id="FZOT01000008">
    <property type="protein sequence ID" value="SNS87907.1"/>
    <property type="molecule type" value="Genomic_DNA"/>
</dbReference>
<dbReference type="InterPro" id="IPR012341">
    <property type="entry name" value="6hp_glycosidase-like_sf"/>
</dbReference>
<proteinExistence type="predicted"/>
<dbReference type="GO" id="GO:0005975">
    <property type="term" value="P:carbohydrate metabolic process"/>
    <property type="evidence" value="ECO:0007669"/>
    <property type="project" value="InterPro"/>
</dbReference>
<evidence type="ECO:0000256" key="1">
    <source>
        <dbReference type="SAM" id="SignalP"/>
    </source>
</evidence>
<dbReference type="Gene3D" id="1.50.10.10">
    <property type="match status" value="1"/>
</dbReference>
<dbReference type="AlphaFoldDB" id="A0A239I2U2"/>
<dbReference type="InterPro" id="IPR008928">
    <property type="entry name" value="6-hairpin_glycosidase_sf"/>
</dbReference>
<evidence type="ECO:0000313" key="3">
    <source>
        <dbReference type="Proteomes" id="UP000198284"/>
    </source>
</evidence>
<reference evidence="2 3" key="1">
    <citation type="submission" date="2017-06" db="EMBL/GenBank/DDBJ databases">
        <authorList>
            <person name="Kim H.J."/>
            <person name="Triplett B.A."/>
        </authorList>
    </citation>
    <scope>NUCLEOTIDE SEQUENCE [LARGE SCALE GENOMIC DNA]</scope>
    <source>
        <strain evidence="2 3">U15</strain>
    </source>
</reference>
<evidence type="ECO:0008006" key="4">
    <source>
        <dbReference type="Google" id="ProtNLM"/>
    </source>
</evidence>
<gene>
    <name evidence="2" type="ORF">SAMN06265795_10890</name>
</gene>
<keyword evidence="3" id="KW-1185">Reference proteome</keyword>
<organism evidence="2 3">
    <name type="scientific">Noviherbaspirillum humi</name>
    <dbReference type="NCBI Taxonomy" id="1688639"/>
    <lineage>
        <taxon>Bacteria</taxon>
        <taxon>Pseudomonadati</taxon>
        <taxon>Pseudomonadota</taxon>
        <taxon>Betaproteobacteria</taxon>
        <taxon>Burkholderiales</taxon>
        <taxon>Oxalobacteraceae</taxon>
        <taxon>Noviherbaspirillum</taxon>
    </lineage>
</organism>
<name>A0A239I2U2_9BURK</name>
<feature type="chain" id="PRO_5013235277" description="Alginate lyase" evidence="1">
    <location>
        <begin position="37"/>
        <end position="468"/>
    </location>
</feature>
<dbReference type="Proteomes" id="UP000198284">
    <property type="component" value="Unassembled WGS sequence"/>
</dbReference>
<sequence>MQIHSLALRSLPAILARHRAMIAAVFLLSGAGVAEAAVPAVDASFNPYCQGRNRVAMFRCRLAVAQQTGNLPQITEITQALTLALGGQAGVPDEAPATYTIDFDAPALSVGQIGAAFEPYRKQVVRNAWWLSRPAPTGIAHPLRDVASIITGALAARDAGAESAEQLLSIAESAADYLLWAQAQGGQGLFPFPAVRRNKGRAFEAAEKFLKRAEELGMLPTAVSNDWIINDLGNGDLQFDNGLCGVAMIELHRATRKEKYLQSAIAAANWAIAQPVVPNWNYNSFSIHLLASLYAQTGDARYLRHAKLKARLGLYPGQLKAGARQGRWVDPHNARLVYHYVMIRSLGALVAVLPQDDPDLTQAREVLSMALAAGNAEIISRGVAHPSTVLETLAQLSLLFPPSSSTLPDLGRAQAFDLLARHASSGFFAGRLPVDPGAWGLYLKALRMSGAPIEGSLNLPARRPGGTR</sequence>
<protein>
    <recommendedName>
        <fullName evidence="4">Alginate lyase</fullName>
    </recommendedName>
</protein>